<dbReference type="AlphaFoldDB" id="A0A7Y9FHX1"/>
<feature type="binding site" evidence="9">
    <location>
        <position position="130"/>
    </location>
    <ligand>
        <name>Zn(2+)</name>
        <dbReference type="ChEBI" id="CHEBI:29105"/>
    </ligand>
</feature>
<proteinExistence type="inferred from homology"/>
<dbReference type="SUPFAM" id="SSF51445">
    <property type="entry name" value="(Trans)glycosidases"/>
    <property type="match status" value="1"/>
</dbReference>
<dbReference type="GO" id="GO:0006012">
    <property type="term" value="P:galactose metabolic process"/>
    <property type="evidence" value="ECO:0007669"/>
    <property type="project" value="InterPro"/>
</dbReference>
<evidence type="ECO:0000256" key="3">
    <source>
        <dbReference type="ARBA" id="ARBA00012756"/>
    </source>
</evidence>
<dbReference type="Pfam" id="PF08532">
    <property type="entry name" value="Glyco_hydro_42M"/>
    <property type="match status" value="1"/>
</dbReference>
<dbReference type="GO" id="GO:0009341">
    <property type="term" value="C:beta-galactosidase complex"/>
    <property type="evidence" value="ECO:0007669"/>
    <property type="project" value="InterPro"/>
</dbReference>
<comment type="catalytic activity">
    <reaction evidence="1 6">
        <text>Hydrolysis of terminal non-reducing beta-D-galactose residues in beta-D-galactosides.</text>
        <dbReference type="EC" id="3.2.1.23"/>
    </reaction>
</comment>
<dbReference type="Gene3D" id="3.20.20.80">
    <property type="entry name" value="Glycosidases"/>
    <property type="match status" value="1"/>
</dbReference>
<dbReference type="EMBL" id="BONN01000007">
    <property type="protein sequence ID" value="GIG33515.1"/>
    <property type="molecule type" value="Genomic_DNA"/>
</dbReference>
<feature type="active site" description="Proton donor" evidence="7">
    <location>
        <position position="165"/>
    </location>
</feature>
<dbReference type="InterPro" id="IPR013738">
    <property type="entry name" value="Beta_galactosidase_Trimer"/>
</dbReference>
<dbReference type="Pfam" id="PF08533">
    <property type="entry name" value="Glyco_hydro_42C"/>
    <property type="match status" value="1"/>
</dbReference>
<dbReference type="PANTHER" id="PTHR36447:SF1">
    <property type="entry name" value="BETA-GALACTOSIDASE GANA"/>
    <property type="match status" value="1"/>
</dbReference>
<dbReference type="InterPro" id="IPR013739">
    <property type="entry name" value="Beta_galactosidase_C"/>
</dbReference>
<evidence type="ECO:0000259" key="10">
    <source>
        <dbReference type="Pfam" id="PF02449"/>
    </source>
</evidence>
<name>A0A7Y9FHX1_9CELL</name>
<dbReference type="RefSeq" id="WP_140459941.1">
    <property type="nucleotide sequence ID" value="NZ_BAABFI010000012.1"/>
</dbReference>
<keyword evidence="9" id="KW-0479">Metal-binding</keyword>
<feature type="binding site" evidence="9">
    <location>
        <position position="172"/>
    </location>
    <ligand>
        <name>Zn(2+)</name>
        <dbReference type="ChEBI" id="CHEBI:29105"/>
    </ligand>
</feature>
<comment type="similarity">
    <text evidence="2 6">Belongs to the glycosyl hydrolase 42 family.</text>
</comment>
<evidence type="ECO:0000256" key="2">
    <source>
        <dbReference type="ARBA" id="ARBA00005940"/>
    </source>
</evidence>
<dbReference type="Gene3D" id="3.40.50.880">
    <property type="match status" value="1"/>
</dbReference>
<keyword evidence="9" id="KW-0862">Zinc</keyword>
<keyword evidence="4 6" id="KW-0378">Hydrolase</keyword>
<gene>
    <name evidence="14" type="ORF">BKA21_003187</name>
    <name evidence="13" type="ORF">Col01nite_26740</name>
</gene>
<dbReference type="GO" id="GO:0046872">
    <property type="term" value="F:metal ion binding"/>
    <property type="evidence" value="ECO:0007669"/>
    <property type="project" value="UniProtKB-KW"/>
</dbReference>
<dbReference type="Gene3D" id="2.60.40.1180">
    <property type="entry name" value="Golgi alpha-mannosidase II"/>
    <property type="match status" value="1"/>
</dbReference>
<dbReference type="InterPro" id="IPR003476">
    <property type="entry name" value="Glyco_hydro_42"/>
</dbReference>
<dbReference type="PIRSF" id="PIRSF001084">
    <property type="entry name" value="B-galactosidase"/>
    <property type="match status" value="1"/>
</dbReference>
<reference evidence="13 16" key="2">
    <citation type="submission" date="2021-01" db="EMBL/GenBank/DDBJ databases">
        <title>Whole genome shotgun sequence of Cellulomonas oligotrophica NBRC 109435.</title>
        <authorList>
            <person name="Komaki H."/>
            <person name="Tamura T."/>
        </authorList>
    </citation>
    <scope>NUCLEOTIDE SEQUENCE [LARGE SCALE GENOMIC DNA]</scope>
    <source>
        <strain evidence="13 16">NBRC 109435</strain>
    </source>
</reference>
<feature type="domain" description="Beta-galactosidase trimerisation" evidence="11">
    <location>
        <begin position="406"/>
        <end position="611"/>
    </location>
</feature>
<sequence>MTAPAPDAPASRPALSALTDDAGLLYGADWNPEQWGPDVWREDVALMQAAGVNLVTVGVFSWARLEPAPGRYDTDWLDQVLALAHAHGVMVDLATPTASPPPWLGVRWPGARAVTADGVRLSHGSRNHFCPSSPHYRERALAVVRALVDRYAGHPAVRMWHVGNEYGQVCYCEHCAARFRTWLRERHGTLDELNRAWGTTFWSQRYGDWGEVVPPRAAPYLLNPTQVLDHRRFASDLLLDLYLEQRDLLRERDPGTPVTTNFMGFHGLTDYRRWAPHVDVVADDVYGDPADPDSPVRVALTHDLVRGLAGGAPWMVMEQAAGAVNWRPHNVPKTVAQMRLDSLRAVARGADGSCFFQWRASVFGAERFHSALVPHAGPGTRLHRAVVEHGAELTRLRQVVGTRVPARVALVFDWPSWWAAEEPAQPSDRLRVLPQVLAYYAPLWRAGVAVDVVGPDADLSGYDLVVAPQLYLVEDAHVAGLRSVVERGGVLLLGPFSGVADRDGHVRTGRFPVPFADLVGGSGEEHVPLADAGVTVRSALLGDFTAHDWAERVRVDDGEAVATVDGGDLDGAALVVRRAHPSGGEGWYVATTPPQEVVDAVVDACLRAAGVTGALAVRPPDGVEVVRRGDVLFCLNATDEPRTVPLDGAWHDLLTGADVADHVLLAPHDAVALTERTS</sequence>
<dbReference type="Proteomes" id="UP000618382">
    <property type="component" value="Unassembled WGS sequence"/>
</dbReference>
<dbReference type="EC" id="3.2.1.23" evidence="3 6"/>
<evidence type="ECO:0000313" key="15">
    <source>
        <dbReference type="Proteomes" id="UP000577956"/>
    </source>
</evidence>
<feature type="active site" description="Nucleophile" evidence="7">
    <location>
        <position position="318"/>
    </location>
</feature>
<evidence type="ECO:0000256" key="6">
    <source>
        <dbReference type="PIRNR" id="PIRNR001084"/>
    </source>
</evidence>
<feature type="domain" description="Beta-galactosidase C-terminal" evidence="12">
    <location>
        <begin position="622"/>
        <end position="669"/>
    </location>
</feature>
<dbReference type="GO" id="GO:0004565">
    <property type="term" value="F:beta-galactosidase activity"/>
    <property type="evidence" value="ECO:0007669"/>
    <property type="project" value="UniProtKB-EC"/>
</dbReference>
<comment type="caution">
    <text evidence="14">The sequence shown here is derived from an EMBL/GenBank/DDBJ whole genome shotgun (WGS) entry which is preliminary data.</text>
</comment>
<evidence type="ECO:0000259" key="12">
    <source>
        <dbReference type="Pfam" id="PF08533"/>
    </source>
</evidence>
<dbReference type="EMBL" id="JACCBK010000001">
    <property type="protein sequence ID" value="NYD87638.1"/>
    <property type="molecule type" value="Genomic_DNA"/>
</dbReference>
<dbReference type="Pfam" id="PF02449">
    <property type="entry name" value="Glyco_hydro_42"/>
    <property type="match status" value="1"/>
</dbReference>
<keyword evidence="16" id="KW-1185">Reference proteome</keyword>
<feature type="binding site" evidence="8">
    <location>
        <position position="126"/>
    </location>
    <ligand>
        <name>substrate</name>
    </ligand>
</feature>
<evidence type="ECO:0000313" key="16">
    <source>
        <dbReference type="Proteomes" id="UP000618382"/>
    </source>
</evidence>
<dbReference type="CDD" id="cd03143">
    <property type="entry name" value="A4_beta-galactosidase_middle_domain"/>
    <property type="match status" value="1"/>
</dbReference>
<dbReference type="Proteomes" id="UP000577956">
    <property type="component" value="Unassembled WGS sequence"/>
</dbReference>
<protein>
    <recommendedName>
        <fullName evidence="3 6">Beta-galactosidase</fullName>
        <shortName evidence="6">Beta-gal</shortName>
        <ecNumber evidence="3 6">3.2.1.23</ecNumber>
    </recommendedName>
</protein>
<evidence type="ECO:0000256" key="4">
    <source>
        <dbReference type="ARBA" id="ARBA00022801"/>
    </source>
</evidence>
<dbReference type="SUPFAM" id="SSF52317">
    <property type="entry name" value="Class I glutamine amidotransferase-like"/>
    <property type="match status" value="1"/>
</dbReference>
<dbReference type="PANTHER" id="PTHR36447">
    <property type="entry name" value="BETA-GALACTOSIDASE GANA"/>
    <property type="match status" value="1"/>
</dbReference>
<feature type="binding site" evidence="9">
    <location>
        <position position="175"/>
    </location>
    <ligand>
        <name>Zn(2+)</name>
        <dbReference type="ChEBI" id="CHEBI:29105"/>
    </ligand>
</feature>
<evidence type="ECO:0000256" key="8">
    <source>
        <dbReference type="PIRSR" id="PIRSR001084-2"/>
    </source>
</evidence>
<dbReference type="InterPro" id="IPR013529">
    <property type="entry name" value="Glyco_hydro_42_N"/>
</dbReference>
<keyword evidence="5 6" id="KW-0326">Glycosidase</keyword>
<accession>A0A7Y9FHX1</accession>
<evidence type="ECO:0000256" key="7">
    <source>
        <dbReference type="PIRSR" id="PIRSR001084-1"/>
    </source>
</evidence>
<evidence type="ECO:0000313" key="13">
    <source>
        <dbReference type="EMBL" id="GIG33515.1"/>
    </source>
</evidence>
<evidence type="ECO:0000256" key="5">
    <source>
        <dbReference type="ARBA" id="ARBA00023295"/>
    </source>
</evidence>
<feature type="binding site" evidence="8">
    <location>
        <position position="164"/>
    </location>
    <ligand>
        <name>substrate</name>
    </ligand>
</feature>
<dbReference type="InterPro" id="IPR017853">
    <property type="entry name" value="GH"/>
</dbReference>
<feature type="binding site" evidence="9">
    <location>
        <position position="170"/>
    </location>
    <ligand>
        <name>Zn(2+)</name>
        <dbReference type="ChEBI" id="CHEBI:29105"/>
    </ligand>
</feature>
<evidence type="ECO:0000256" key="1">
    <source>
        <dbReference type="ARBA" id="ARBA00001412"/>
    </source>
</evidence>
<feature type="domain" description="Glycoside hydrolase family 42 N-terminal" evidence="10">
    <location>
        <begin position="29"/>
        <end position="395"/>
    </location>
</feature>
<evidence type="ECO:0000256" key="9">
    <source>
        <dbReference type="PIRSR" id="PIRSR001084-3"/>
    </source>
</evidence>
<dbReference type="InterPro" id="IPR029062">
    <property type="entry name" value="Class_I_gatase-like"/>
</dbReference>
<feature type="binding site" evidence="8">
    <location>
        <position position="326"/>
    </location>
    <ligand>
        <name>substrate</name>
    </ligand>
</feature>
<evidence type="ECO:0000259" key="11">
    <source>
        <dbReference type="Pfam" id="PF08532"/>
    </source>
</evidence>
<reference evidence="14 15" key="1">
    <citation type="submission" date="2020-07" db="EMBL/GenBank/DDBJ databases">
        <title>Sequencing the genomes of 1000 actinobacteria strains.</title>
        <authorList>
            <person name="Klenk H.-P."/>
        </authorList>
    </citation>
    <scope>NUCLEOTIDE SEQUENCE [LARGE SCALE GENOMIC DNA]</scope>
    <source>
        <strain evidence="14 15">DSM 24482</strain>
    </source>
</reference>
<dbReference type="InterPro" id="IPR013780">
    <property type="entry name" value="Glyco_hydro_b"/>
</dbReference>
<evidence type="ECO:0000313" key="14">
    <source>
        <dbReference type="EMBL" id="NYD87638.1"/>
    </source>
</evidence>
<organism evidence="14 15">
    <name type="scientific">Cellulomonas oligotrophica</name>
    <dbReference type="NCBI Taxonomy" id="931536"/>
    <lineage>
        <taxon>Bacteria</taxon>
        <taxon>Bacillati</taxon>
        <taxon>Actinomycetota</taxon>
        <taxon>Actinomycetes</taxon>
        <taxon>Micrococcales</taxon>
        <taxon>Cellulomonadaceae</taxon>
        <taxon>Cellulomonas</taxon>
    </lineage>
</organism>